<proteinExistence type="evidence at transcript level"/>
<dbReference type="AGR" id="FB:FBgn0052767"/>
<gene>
    <name evidence="2" type="ORF">CG32767</name>
</gene>
<dbReference type="FlyBase" id="FBgn0052767">
    <property type="gene designation" value="CG32767"/>
</dbReference>
<evidence type="ECO:0000313" key="2">
    <source>
        <dbReference type="FlyBase" id="FBgn0052767"/>
    </source>
</evidence>
<reference evidence="1" key="1">
    <citation type="submission" date="2016-12" db="EMBL/GenBank/DDBJ databases">
        <authorList>
            <person name="Song W.-J."/>
            <person name="Kurnit D.M."/>
        </authorList>
    </citation>
    <scope>NUCLEOTIDE SEQUENCE</scope>
</reference>
<organism evidence="1">
    <name type="scientific">Drosophila melanogaster</name>
    <name type="common">Fruit fly</name>
    <dbReference type="NCBI Taxonomy" id="7227"/>
    <lineage>
        <taxon>Eukaryota</taxon>
        <taxon>Metazoa</taxon>
        <taxon>Ecdysozoa</taxon>
        <taxon>Arthropoda</taxon>
        <taxon>Hexapoda</taxon>
        <taxon>Insecta</taxon>
        <taxon>Pterygota</taxon>
        <taxon>Neoptera</taxon>
        <taxon>Endopterygota</taxon>
        <taxon>Diptera</taxon>
        <taxon>Brachycera</taxon>
        <taxon>Muscomorpha</taxon>
        <taxon>Ephydroidea</taxon>
        <taxon>Drosophilidae</taxon>
        <taxon>Drosophila</taxon>
        <taxon>Sophophora</taxon>
    </lineage>
</organism>
<dbReference type="OrthoDB" id="6155966at2759"/>
<dbReference type="AlphaFoldDB" id="Q8T947"/>
<protein>
    <submittedName>
        <fullName evidence="1">GM08530p</fullName>
    </submittedName>
</protein>
<dbReference type="EMBL" id="AY070856">
    <property type="protein sequence ID" value="AAL48478.1"/>
    <property type="molecule type" value="mRNA"/>
</dbReference>
<accession>Q8T947</accession>
<sequence length="41" mass="4827">MCCFHAERYAYMYEPYLSVTRGSYSIGSKNLIKTKKKDTNK</sequence>
<evidence type="ECO:0000313" key="1">
    <source>
        <dbReference type="EMBL" id="AAL48478.1"/>
    </source>
</evidence>
<name>Q8T947_DROME</name>